<dbReference type="GeneTree" id="ENSGT01120000271828"/>
<accession>A0A3B5Q562</accession>
<evidence type="ECO:0000256" key="3">
    <source>
        <dbReference type="SAM" id="Phobius"/>
    </source>
</evidence>
<evidence type="ECO:0000256" key="1">
    <source>
        <dbReference type="ARBA" id="ARBA00023180"/>
    </source>
</evidence>
<protein>
    <recommendedName>
        <fullName evidence="5">Ig-like domain-containing protein</fullName>
    </recommendedName>
</protein>
<dbReference type="GO" id="GO:0006955">
    <property type="term" value="P:immune response"/>
    <property type="evidence" value="ECO:0007669"/>
    <property type="project" value="TreeGrafter"/>
</dbReference>
<dbReference type="InterPro" id="IPR003597">
    <property type="entry name" value="Ig_C1-set"/>
</dbReference>
<evidence type="ECO:0000256" key="2">
    <source>
        <dbReference type="RuleBase" id="RU004439"/>
    </source>
</evidence>
<keyword evidence="7" id="KW-1185">Reference proteome</keyword>
<dbReference type="InParanoid" id="A0A3B5Q562"/>
<dbReference type="GO" id="GO:0009897">
    <property type="term" value="C:external side of plasma membrane"/>
    <property type="evidence" value="ECO:0007669"/>
    <property type="project" value="TreeGrafter"/>
</dbReference>
<dbReference type="PANTHER" id="PTHR16675:SF237">
    <property type="entry name" value="MHC CLASS I ANTIGEN TRANSCRIPT VARIANT 1-RELATED"/>
    <property type="match status" value="1"/>
</dbReference>
<comment type="similarity">
    <text evidence="2">Belongs to the MHC class I family.</text>
</comment>
<feature type="signal peptide" evidence="4">
    <location>
        <begin position="1"/>
        <end position="22"/>
    </location>
</feature>
<reference evidence="6" key="4">
    <citation type="submission" date="2025-09" db="UniProtKB">
        <authorList>
            <consortium name="Ensembl"/>
        </authorList>
    </citation>
    <scope>IDENTIFICATION</scope>
    <source>
        <strain evidence="6">JP 163 A</strain>
    </source>
</reference>
<dbReference type="PRINTS" id="PR01638">
    <property type="entry name" value="MHCCLASSI"/>
</dbReference>
<dbReference type="Gene3D" id="2.60.40.10">
    <property type="entry name" value="Immunoglobulins"/>
    <property type="match status" value="1"/>
</dbReference>
<dbReference type="AlphaFoldDB" id="A0A3B5Q562"/>
<dbReference type="Proteomes" id="UP000002852">
    <property type="component" value="Unassembled WGS sequence"/>
</dbReference>
<dbReference type="SUPFAM" id="SSF54452">
    <property type="entry name" value="MHC antigen-recognition domain"/>
    <property type="match status" value="1"/>
</dbReference>
<dbReference type="InterPro" id="IPR050208">
    <property type="entry name" value="MHC_class-I_related"/>
</dbReference>
<dbReference type="SUPFAM" id="SSF48726">
    <property type="entry name" value="Immunoglobulin"/>
    <property type="match status" value="1"/>
</dbReference>
<dbReference type="Pfam" id="PF00129">
    <property type="entry name" value="MHC_I"/>
    <property type="match status" value="1"/>
</dbReference>
<keyword evidence="4" id="KW-0732">Signal</keyword>
<evidence type="ECO:0000313" key="7">
    <source>
        <dbReference type="Proteomes" id="UP000002852"/>
    </source>
</evidence>
<dbReference type="Gene3D" id="3.30.500.10">
    <property type="entry name" value="MHC class I-like antigen recognition-like"/>
    <property type="match status" value="1"/>
</dbReference>
<name>A0A3B5Q562_XIPMA</name>
<reference evidence="6" key="3">
    <citation type="submission" date="2025-08" db="UniProtKB">
        <authorList>
            <consortium name="Ensembl"/>
        </authorList>
    </citation>
    <scope>IDENTIFICATION</scope>
    <source>
        <strain evidence="6">JP 163 A</strain>
    </source>
</reference>
<dbReference type="SMART" id="SM00407">
    <property type="entry name" value="IGc1"/>
    <property type="match status" value="1"/>
</dbReference>
<proteinExistence type="inferred from homology"/>
<evidence type="ECO:0000259" key="5">
    <source>
        <dbReference type="PROSITE" id="PS50835"/>
    </source>
</evidence>
<reference evidence="7" key="1">
    <citation type="submission" date="2012-01" db="EMBL/GenBank/DDBJ databases">
        <authorList>
            <person name="Walter R."/>
            <person name="Schartl M."/>
            <person name="Warren W."/>
        </authorList>
    </citation>
    <scope>NUCLEOTIDE SEQUENCE [LARGE SCALE GENOMIC DNA]</scope>
    <source>
        <strain evidence="7">JP 163 A</strain>
    </source>
</reference>
<feature type="domain" description="Ig-like" evidence="5">
    <location>
        <begin position="114"/>
        <end position="186"/>
    </location>
</feature>
<dbReference type="PANTHER" id="PTHR16675">
    <property type="entry name" value="MHC CLASS I-RELATED"/>
    <property type="match status" value="1"/>
</dbReference>
<dbReference type="InterPro" id="IPR001039">
    <property type="entry name" value="MHC_I_a_a1/a2"/>
</dbReference>
<dbReference type="InterPro" id="IPR013783">
    <property type="entry name" value="Ig-like_fold"/>
</dbReference>
<dbReference type="GO" id="GO:0005615">
    <property type="term" value="C:extracellular space"/>
    <property type="evidence" value="ECO:0007669"/>
    <property type="project" value="TreeGrafter"/>
</dbReference>
<keyword evidence="3" id="KW-0472">Membrane</keyword>
<feature type="chain" id="PRO_5017304863" description="Ig-like domain-containing protein" evidence="4">
    <location>
        <begin position="23"/>
        <end position="225"/>
    </location>
</feature>
<sequence length="225" mass="26615">SYFFKPYVIIFLHFHVFQQMYGCEWDEETGEVKGYDQFGYDGEDLITLDPKTQEWIAPKPQAVITKHKWDNNRAAWLKKYVNYGRRSLMKTGIKNVKNFVYLYKETKNVFLYILHCFATGFYPNKTEMFWRKDGEEIHDDVEKGEILPNNDGTFQMSIYLDLSSVPPEDWTRYECVFQFTGVREVNSTFMLIIIIVSVINFEFIMTGFILCHMIKTGQKSVVFLS</sequence>
<evidence type="ECO:0000256" key="4">
    <source>
        <dbReference type="SAM" id="SignalP"/>
    </source>
</evidence>
<dbReference type="InterPro" id="IPR036179">
    <property type="entry name" value="Ig-like_dom_sf"/>
</dbReference>
<dbReference type="InterPro" id="IPR011162">
    <property type="entry name" value="MHC_I/II-like_Ag-recog"/>
</dbReference>
<dbReference type="OMA" id="VHISQTI"/>
<dbReference type="PROSITE" id="PS50835">
    <property type="entry name" value="IG_LIKE"/>
    <property type="match status" value="1"/>
</dbReference>
<keyword evidence="1" id="KW-0325">Glycoprotein</keyword>
<feature type="transmembrane region" description="Helical" evidence="3">
    <location>
        <begin position="189"/>
        <end position="211"/>
    </location>
</feature>
<keyword evidence="3" id="KW-1133">Transmembrane helix</keyword>
<dbReference type="InterPro" id="IPR011161">
    <property type="entry name" value="MHC_I-like_Ag-recog"/>
</dbReference>
<organism evidence="6 7">
    <name type="scientific">Xiphophorus maculatus</name>
    <name type="common">Southern platyfish</name>
    <name type="synonym">Platypoecilus maculatus</name>
    <dbReference type="NCBI Taxonomy" id="8083"/>
    <lineage>
        <taxon>Eukaryota</taxon>
        <taxon>Metazoa</taxon>
        <taxon>Chordata</taxon>
        <taxon>Craniata</taxon>
        <taxon>Vertebrata</taxon>
        <taxon>Euteleostomi</taxon>
        <taxon>Actinopterygii</taxon>
        <taxon>Neopterygii</taxon>
        <taxon>Teleostei</taxon>
        <taxon>Neoteleostei</taxon>
        <taxon>Acanthomorphata</taxon>
        <taxon>Ovalentaria</taxon>
        <taxon>Atherinomorphae</taxon>
        <taxon>Cyprinodontiformes</taxon>
        <taxon>Poeciliidae</taxon>
        <taxon>Poeciliinae</taxon>
        <taxon>Xiphophorus</taxon>
    </lineage>
</organism>
<evidence type="ECO:0000313" key="6">
    <source>
        <dbReference type="Ensembl" id="ENSXMAP00000025987.1"/>
    </source>
</evidence>
<keyword evidence="3" id="KW-0812">Transmembrane</keyword>
<reference evidence="7" key="2">
    <citation type="journal article" date="2013" name="Nat. Genet.">
        <title>The genome of the platyfish, Xiphophorus maculatus, provides insights into evolutionary adaptation and several complex traits.</title>
        <authorList>
            <person name="Schartl M."/>
            <person name="Walter R.B."/>
            <person name="Shen Y."/>
            <person name="Garcia T."/>
            <person name="Catchen J."/>
            <person name="Amores A."/>
            <person name="Braasch I."/>
            <person name="Chalopin D."/>
            <person name="Volff J.N."/>
            <person name="Lesch K.P."/>
            <person name="Bisazza A."/>
            <person name="Minx P."/>
            <person name="Hillier L."/>
            <person name="Wilson R.K."/>
            <person name="Fuerstenberg S."/>
            <person name="Boore J."/>
            <person name="Searle S."/>
            <person name="Postlethwait J.H."/>
            <person name="Warren W.C."/>
        </authorList>
    </citation>
    <scope>NUCLEOTIDE SEQUENCE [LARGE SCALE GENOMIC DNA]</scope>
    <source>
        <strain evidence="7">JP 163 A</strain>
    </source>
</reference>
<dbReference type="Ensembl" id="ENSXMAT00000030984.1">
    <property type="protein sequence ID" value="ENSXMAP00000025987.1"/>
    <property type="gene ID" value="ENSXMAG00000030051.1"/>
</dbReference>
<dbReference type="STRING" id="8083.ENSXMAP00000025987"/>
<dbReference type="InterPro" id="IPR007110">
    <property type="entry name" value="Ig-like_dom"/>
</dbReference>
<dbReference type="InterPro" id="IPR037055">
    <property type="entry name" value="MHC_I-like_Ag-recog_sf"/>
</dbReference>
<dbReference type="Pfam" id="PF07654">
    <property type="entry name" value="C1-set"/>
    <property type="match status" value="1"/>
</dbReference>